<reference evidence="1 2" key="1">
    <citation type="journal article" date="2011" name="Genome Biol. Evol.">
        <title>Comparative whole genome sequence analysis of the carcinogenic bacterial model pathogen Helicobacter felis.</title>
        <authorList>
            <person name="Arnold I.C."/>
            <person name="Zigova Z."/>
            <person name="Holden M."/>
            <person name="Lawley T.D."/>
            <person name="Rad R."/>
            <person name="Dougan G."/>
            <person name="Falkow S."/>
            <person name="Bentley S.D."/>
            <person name="Muller A."/>
        </authorList>
    </citation>
    <scope>NUCLEOTIDE SEQUENCE [LARGE SCALE GENOMIC DNA]</scope>
    <source>
        <strain evidence="2">ATCC 49179 / CCUG 28539 / NCTC 12436 / CS1</strain>
    </source>
</reference>
<protein>
    <submittedName>
        <fullName evidence="1">Uncharacterized protein</fullName>
    </submittedName>
</protein>
<dbReference type="KEGG" id="hfe:HFELIS_10310"/>
<evidence type="ECO:0000313" key="1">
    <source>
        <dbReference type="EMBL" id="CBY83115.1"/>
    </source>
</evidence>
<gene>
    <name evidence="1" type="ordered locus">Hfelis_10310</name>
</gene>
<evidence type="ECO:0000313" key="2">
    <source>
        <dbReference type="Proteomes" id="UP000007934"/>
    </source>
</evidence>
<accession>E7ACZ7</accession>
<organism evidence="1 2">
    <name type="scientific">Helicobacter felis (strain ATCC 49179 / CCUG 28539 / NCTC 12436 / CS1)</name>
    <dbReference type="NCBI Taxonomy" id="936155"/>
    <lineage>
        <taxon>Bacteria</taxon>
        <taxon>Pseudomonadati</taxon>
        <taxon>Campylobacterota</taxon>
        <taxon>Epsilonproteobacteria</taxon>
        <taxon>Campylobacterales</taxon>
        <taxon>Helicobacteraceae</taxon>
        <taxon>Helicobacter</taxon>
    </lineage>
</organism>
<sequence>MLTEQVETNFKPKQTQVVEPIKSELTTFYDKHLTHSIKPLVLTHPFQ</sequence>
<dbReference type="AlphaFoldDB" id="E7ACZ7"/>
<name>E7ACZ7_HELFC</name>
<dbReference type="EMBL" id="FQ670179">
    <property type="protein sequence ID" value="CBY83115.1"/>
    <property type="molecule type" value="Genomic_DNA"/>
</dbReference>
<proteinExistence type="predicted"/>
<dbReference type="HOGENOM" id="CLU_3168810_0_0_7"/>
<dbReference type="STRING" id="936155.HFELIS_10310"/>
<keyword evidence="2" id="KW-1185">Reference proteome</keyword>
<dbReference type="Proteomes" id="UP000007934">
    <property type="component" value="Chromosome"/>
</dbReference>